<feature type="region of interest" description="Disordered" evidence="1">
    <location>
        <begin position="157"/>
        <end position="179"/>
    </location>
</feature>
<name>T1AQV4_9ZZZZ</name>
<evidence type="ECO:0000313" key="3">
    <source>
        <dbReference type="EMBL" id="EQD58933.1"/>
    </source>
</evidence>
<comment type="caution">
    <text evidence="3">The sequence shown here is derived from an EMBL/GenBank/DDBJ whole genome shotgun (WGS) entry which is preliminary data.</text>
</comment>
<reference evidence="3" key="1">
    <citation type="submission" date="2013-08" db="EMBL/GenBank/DDBJ databases">
        <authorList>
            <person name="Mendez C."/>
            <person name="Richter M."/>
            <person name="Ferrer M."/>
            <person name="Sanchez J."/>
        </authorList>
    </citation>
    <scope>NUCLEOTIDE SEQUENCE</scope>
</reference>
<gene>
    <name evidence="3" type="ORF">B2A_04183</name>
</gene>
<evidence type="ECO:0000256" key="1">
    <source>
        <dbReference type="SAM" id="MobiDB-lite"/>
    </source>
</evidence>
<organism evidence="3">
    <name type="scientific">mine drainage metagenome</name>
    <dbReference type="NCBI Taxonomy" id="410659"/>
    <lineage>
        <taxon>unclassified sequences</taxon>
        <taxon>metagenomes</taxon>
        <taxon>ecological metagenomes</taxon>
    </lineage>
</organism>
<dbReference type="AlphaFoldDB" id="T1AQV4"/>
<accession>T1AQV4</accession>
<dbReference type="EMBL" id="AUZZ01002794">
    <property type="protein sequence ID" value="EQD58933.1"/>
    <property type="molecule type" value="Genomic_DNA"/>
</dbReference>
<feature type="domain" description="Transposase InsH N-terminal" evidence="2">
    <location>
        <begin position="43"/>
        <end position="105"/>
    </location>
</feature>
<proteinExistence type="predicted"/>
<dbReference type="Pfam" id="PF05598">
    <property type="entry name" value="DUF772"/>
    <property type="match status" value="1"/>
</dbReference>
<dbReference type="InterPro" id="IPR008490">
    <property type="entry name" value="Transposase_InsH_N"/>
</dbReference>
<reference evidence="3" key="2">
    <citation type="journal article" date="2014" name="ISME J.">
        <title>Microbial stratification in low pH oxic and suboxic macroscopic growths along an acid mine drainage.</title>
        <authorList>
            <person name="Mendez-Garcia C."/>
            <person name="Mesa V."/>
            <person name="Sprenger R.R."/>
            <person name="Richter M."/>
            <person name="Diez M.S."/>
            <person name="Solano J."/>
            <person name="Bargiela R."/>
            <person name="Golyshina O.V."/>
            <person name="Manteca A."/>
            <person name="Ramos J.L."/>
            <person name="Gallego J.R."/>
            <person name="Llorente I."/>
            <person name="Martins Dos Santos V.A."/>
            <person name="Jensen O.N."/>
            <person name="Pelaez A.I."/>
            <person name="Sanchez J."/>
            <person name="Ferrer M."/>
        </authorList>
    </citation>
    <scope>NUCLEOTIDE SEQUENCE</scope>
</reference>
<sequence>GFEQYRKATRRDVFLAEMDRGGAVGGAVRGDRAALPKDPAPGAGGRRAVGLERMLRIHFLQQWYALSDPAVEEALYDSAAMRRFVGIDLGREGAPDETTVCKFRHLLEKHGLAEQLFAAVSEHLKRHGMKLSQGTIVDCDDHRGATLDEEQGQVARYRDAPDEEGQPVVLRHEGAHRRG</sequence>
<dbReference type="PANTHER" id="PTHR35604:SF2">
    <property type="entry name" value="TRANSPOSASE INSH FOR INSERTION SEQUENCE ELEMENT IS5A-RELATED"/>
    <property type="match status" value="1"/>
</dbReference>
<evidence type="ECO:0000259" key="2">
    <source>
        <dbReference type="Pfam" id="PF05598"/>
    </source>
</evidence>
<feature type="non-terminal residue" evidence="3">
    <location>
        <position position="1"/>
    </location>
</feature>
<dbReference type="PANTHER" id="PTHR35604">
    <property type="entry name" value="TRANSPOSASE INSH FOR INSERTION SEQUENCE ELEMENT IS5A-RELATED"/>
    <property type="match status" value="1"/>
</dbReference>
<protein>
    <submittedName>
        <fullName evidence="3">Transposase IS4 family protein</fullName>
    </submittedName>
</protein>